<feature type="compositionally biased region" description="Low complexity" evidence="8">
    <location>
        <begin position="13"/>
        <end position="23"/>
    </location>
</feature>
<name>A0A6J6VVI4_9ZZZZ</name>
<dbReference type="Pfam" id="PF03023">
    <property type="entry name" value="MurJ"/>
    <property type="match status" value="1"/>
</dbReference>
<sequence length="549" mass="56223">MTQAGGPGTLDPGSDSGSRGTGRAAAGMGAATALSRGIGFIRVLTIAAVLGTTYLGNAYQSSNAVSNIVFELLAAGALSAVLVPTFTNLFERNEREEVERLAGALLGVALVVLGAVVIAGEILAPQIARLLTSGITDPKVASAQQGLSVFLLRFILPQILLYAFGAVAVGVLYAQRRFVVPSLAPIALTVVVVVGMLLFRIQVGPGDPGLVLETSARWTLGLTATLAVLAFVAMPCIAMIRGGVKPRIHIPRSEPVFNALLRLSGWAVFQHSAVGILLGVTIVLGNAVEGGALAYQVAFVFFMAPYAVLAQPIHTTILPEISLDASNGDFVRFSRAARWAVDSMALLVLPVAAMMIALASPLMRGVAFGNAAGATSVGLLATAVASLAVGLLPYAVFLFFARASYALGDSRLPAIVAITCSLIAGTVMTIIAPHAHGNARIAVLGLGHTGAYVLASVWLGVVLGRRGGSSMVPLTVLRSLSVAVVVGIAAWLVSTAVDPHGRIACLALVAGLSVIGGLGYLVGVRLLGANITLNPRGWVGSPTIESARG</sequence>
<evidence type="ECO:0000256" key="8">
    <source>
        <dbReference type="SAM" id="MobiDB-lite"/>
    </source>
</evidence>
<reference evidence="10" key="1">
    <citation type="submission" date="2020-05" db="EMBL/GenBank/DDBJ databases">
        <authorList>
            <person name="Chiriac C."/>
            <person name="Salcher M."/>
            <person name="Ghai R."/>
            <person name="Kavagutti S V."/>
        </authorList>
    </citation>
    <scope>NUCLEOTIDE SEQUENCE</scope>
</reference>
<dbReference type="InterPro" id="IPR004268">
    <property type="entry name" value="MurJ"/>
</dbReference>
<feature type="transmembrane region" description="Helical" evidence="9">
    <location>
        <begin position="290"/>
        <end position="309"/>
    </location>
</feature>
<dbReference type="EMBL" id="CAEZZU010000050">
    <property type="protein sequence ID" value="CAB4775035.1"/>
    <property type="molecule type" value="Genomic_DNA"/>
</dbReference>
<feature type="transmembrane region" description="Helical" evidence="9">
    <location>
        <begin position="219"/>
        <end position="240"/>
    </location>
</feature>
<dbReference type="InterPro" id="IPR051050">
    <property type="entry name" value="Lipid_II_flippase_MurJ/MviN"/>
</dbReference>
<dbReference type="GO" id="GO:0015648">
    <property type="term" value="F:lipid-linked peptidoglycan transporter activity"/>
    <property type="evidence" value="ECO:0007669"/>
    <property type="project" value="TreeGrafter"/>
</dbReference>
<evidence type="ECO:0000256" key="2">
    <source>
        <dbReference type="ARBA" id="ARBA00022475"/>
    </source>
</evidence>
<keyword evidence="6 9" id="KW-1133">Transmembrane helix</keyword>
<feature type="transmembrane region" description="Helical" evidence="9">
    <location>
        <begin position="339"/>
        <end position="359"/>
    </location>
</feature>
<evidence type="ECO:0000256" key="5">
    <source>
        <dbReference type="ARBA" id="ARBA00022984"/>
    </source>
</evidence>
<gene>
    <name evidence="10" type="ORF">UFOPK2925_00486</name>
</gene>
<evidence type="ECO:0000256" key="4">
    <source>
        <dbReference type="ARBA" id="ARBA00022960"/>
    </source>
</evidence>
<keyword evidence="3 9" id="KW-0812">Transmembrane</keyword>
<feature type="transmembrane region" description="Helical" evidence="9">
    <location>
        <begin position="475"/>
        <end position="494"/>
    </location>
</feature>
<keyword evidence="7 9" id="KW-0472">Membrane</keyword>
<dbReference type="GO" id="GO:0008360">
    <property type="term" value="P:regulation of cell shape"/>
    <property type="evidence" value="ECO:0007669"/>
    <property type="project" value="UniProtKB-KW"/>
</dbReference>
<feature type="transmembrane region" description="Helical" evidence="9">
    <location>
        <begin position="441"/>
        <end position="463"/>
    </location>
</feature>
<accession>A0A6J6VVI4</accession>
<evidence type="ECO:0000256" key="3">
    <source>
        <dbReference type="ARBA" id="ARBA00022692"/>
    </source>
</evidence>
<keyword evidence="5" id="KW-0573">Peptidoglycan synthesis</keyword>
<feature type="transmembrane region" description="Helical" evidence="9">
    <location>
        <begin position="102"/>
        <end position="127"/>
    </location>
</feature>
<dbReference type="PANTHER" id="PTHR47019">
    <property type="entry name" value="LIPID II FLIPPASE MURJ"/>
    <property type="match status" value="1"/>
</dbReference>
<feature type="transmembrane region" description="Helical" evidence="9">
    <location>
        <begin position="38"/>
        <end position="56"/>
    </location>
</feature>
<feature type="transmembrane region" description="Helical" evidence="9">
    <location>
        <begin position="178"/>
        <end position="199"/>
    </location>
</feature>
<feature type="transmembrane region" description="Helical" evidence="9">
    <location>
        <begin position="379"/>
        <end position="400"/>
    </location>
</feature>
<feature type="transmembrane region" description="Helical" evidence="9">
    <location>
        <begin position="260"/>
        <end position="284"/>
    </location>
</feature>
<feature type="transmembrane region" description="Helical" evidence="9">
    <location>
        <begin position="147"/>
        <end position="171"/>
    </location>
</feature>
<proteinExistence type="predicted"/>
<evidence type="ECO:0000256" key="7">
    <source>
        <dbReference type="ARBA" id="ARBA00023136"/>
    </source>
</evidence>
<dbReference type="AlphaFoldDB" id="A0A6J6VVI4"/>
<evidence type="ECO:0000256" key="9">
    <source>
        <dbReference type="SAM" id="Phobius"/>
    </source>
</evidence>
<dbReference type="GO" id="GO:0009252">
    <property type="term" value="P:peptidoglycan biosynthetic process"/>
    <property type="evidence" value="ECO:0007669"/>
    <property type="project" value="UniProtKB-KW"/>
</dbReference>
<feature type="transmembrane region" description="Helical" evidence="9">
    <location>
        <begin position="68"/>
        <end position="90"/>
    </location>
</feature>
<feature type="transmembrane region" description="Helical" evidence="9">
    <location>
        <begin position="412"/>
        <end position="435"/>
    </location>
</feature>
<dbReference type="GO" id="GO:0034204">
    <property type="term" value="P:lipid translocation"/>
    <property type="evidence" value="ECO:0007669"/>
    <property type="project" value="TreeGrafter"/>
</dbReference>
<feature type="region of interest" description="Disordered" evidence="8">
    <location>
        <begin position="1"/>
        <end position="23"/>
    </location>
</feature>
<feature type="transmembrane region" description="Helical" evidence="9">
    <location>
        <begin position="500"/>
        <end position="522"/>
    </location>
</feature>
<keyword evidence="2" id="KW-1003">Cell membrane</keyword>
<evidence type="ECO:0000256" key="6">
    <source>
        <dbReference type="ARBA" id="ARBA00022989"/>
    </source>
</evidence>
<comment type="subcellular location">
    <subcellularLocation>
        <location evidence="1">Cell membrane</location>
        <topology evidence="1">Multi-pass membrane protein</topology>
    </subcellularLocation>
</comment>
<dbReference type="PANTHER" id="PTHR47019:SF1">
    <property type="entry name" value="LIPID II FLIPPASE MURJ"/>
    <property type="match status" value="1"/>
</dbReference>
<organism evidence="10">
    <name type="scientific">freshwater metagenome</name>
    <dbReference type="NCBI Taxonomy" id="449393"/>
    <lineage>
        <taxon>unclassified sequences</taxon>
        <taxon>metagenomes</taxon>
        <taxon>ecological metagenomes</taxon>
    </lineage>
</organism>
<evidence type="ECO:0000313" key="10">
    <source>
        <dbReference type="EMBL" id="CAB4775035.1"/>
    </source>
</evidence>
<evidence type="ECO:0000256" key="1">
    <source>
        <dbReference type="ARBA" id="ARBA00004651"/>
    </source>
</evidence>
<keyword evidence="4" id="KW-0133">Cell shape</keyword>
<protein>
    <submittedName>
        <fullName evidence="10">Unannotated protein</fullName>
    </submittedName>
</protein>
<dbReference type="GO" id="GO:0005886">
    <property type="term" value="C:plasma membrane"/>
    <property type="evidence" value="ECO:0007669"/>
    <property type="project" value="UniProtKB-SubCell"/>
</dbReference>
<dbReference type="PRINTS" id="PR01806">
    <property type="entry name" value="VIRFACTRMVIN"/>
</dbReference>